<gene>
    <name evidence="2" type="ORF">M404DRAFT_620859</name>
</gene>
<dbReference type="EMBL" id="KN831976">
    <property type="protein sequence ID" value="KIO03458.1"/>
    <property type="molecule type" value="Genomic_DNA"/>
</dbReference>
<evidence type="ECO:0000256" key="1">
    <source>
        <dbReference type="SAM" id="MobiDB-lite"/>
    </source>
</evidence>
<organism evidence="2 3">
    <name type="scientific">Pisolithus tinctorius Marx 270</name>
    <dbReference type="NCBI Taxonomy" id="870435"/>
    <lineage>
        <taxon>Eukaryota</taxon>
        <taxon>Fungi</taxon>
        <taxon>Dikarya</taxon>
        <taxon>Basidiomycota</taxon>
        <taxon>Agaricomycotina</taxon>
        <taxon>Agaricomycetes</taxon>
        <taxon>Agaricomycetidae</taxon>
        <taxon>Boletales</taxon>
        <taxon>Sclerodermatineae</taxon>
        <taxon>Pisolithaceae</taxon>
        <taxon>Pisolithus</taxon>
    </lineage>
</organism>
<keyword evidence="3" id="KW-1185">Reference proteome</keyword>
<dbReference type="HOGENOM" id="CLU_744144_0_0_1"/>
<accession>A0A0C3J310</accession>
<dbReference type="STRING" id="870435.A0A0C3J310"/>
<protein>
    <submittedName>
        <fullName evidence="2">Uncharacterized protein</fullName>
    </submittedName>
</protein>
<dbReference type="InParanoid" id="A0A0C3J310"/>
<evidence type="ECO:0000313" key="2">
    <source>
        <dbReference type="EMBL" id="KIO03458.1"/>
    </source>
</evidence>
<evidence type="ECO:0000313" key="3">
    <source>
        <dbReference type="Proteomes" id="UP000054217"/>
    </source>
</evidence>
<dbReference type="AlphaFoldDB" id="A0A0C3J310"/>
<dbReference type="Proteomes" id="UP000054217">
    <property type="component" value="Unassembled WGS sequence"/>
</dbReference>
<reference evidence="2 3" key="1">
    <citation type="submission" date="2014-04" db="EMBL/GenBank/DDBJ databases">
        <authorList>
            <consortium name="DOE Joint Genome Institute"/>
            <person name="Kuo A."/>
            <person name="Kohler A."/>
            <person name="Costa M.D."/>
            <person name="Nagy L.G."/>
            <person name="Floudas D."/>
            <person name="Copeland A."/>
            <person name="Barry K.W."/>
            <person name="Cichocki N."/>
            <person name="Veneault-Fourrey C."/>
            <person name="LaButti K."/>
            <person name="Lindquist E.A."/>
            <person name="Lipzen A."/>
            <person name="Lundell T."/>
            <person name="Morin E."/>
            <person name="Murat C."/>
            <person name="Sun H."/>
            <person name="Tunlid A."/>
            <person name="Henrissat B."/>
            <person name="Grigoriev I.V."/>
            <person name="Hibbett D.S."/>
            <person name="Martin F."/>
            <person name="Nordberg H.P."/>
            <person name="Cantor M.N."/>
            <person name="Hua S.X."/>
        </authorList>
    </citation>
    <scope>NUCLEOTIDE SEQUENCE [LARGE SCALE GENOMIC DNA]</scope>
    <source>
        <strain evidence="2 3">Marx 270</strain>
    </source>
</reference>
<dbReference type="OrthoDB" id="2661881at2759"/>
<name>A0A0C3J310_PISTI</name>
<feature type="region of interest" description="Disordered" evidence="1">
    <location>
        <begin position="270"/>
        <end position="299"/>
    </location>
</feature>
<proteinExistence type="predicted"/>
<sequence>MQNDPTGEKQDRHRKPRSLSFSVPRIVFLPYGTVEPEDNDSMDDAGPSLAHLFPVIRCSKAPSTAEFSRLEALGLARANFREYFHFHCDWDFPQLDEELHSLFPQLFAYLDSQPKAINHRYDSSKQDPCYKYLPPYHLCVKSRSEVAIASGADFPTGEIIYEKVKAGKRPSHDDSEILFITHNRIPNSVLEQWKYPMIKATGKRKAAYLSDSDTNQKFASRLAGSDDEFDAPVSPSKHRPKRLRVMRFTDSSDDMLTTPAMTPIMIDLSGPDTEMGESAGTSAPAELPPPTAPSTPVMSPARALQNNSFVIDDTITDPWKVNRTFHF</sequence>
<reference evidence="3" key="2">
    <citation type="submission" date="2015-01" db="EMBL/GenBank/DDBJ databases">
        <title>Evolutionary Origins and Diversification of the Mycorrhizal Mutualists.</title>
        <authorList>
            <consortium name="DOE Joint Genome Institute"/>
            <consortium name="Mycorrhizal Genomics Consortium"/>
            <person name="Kohler A."/>
            <person name="Kuo A."/>
            <person name="Nagy L.G."/>
            <person name="Floudas D."/>
            <person name="Copeland A."/>
            <person name="Barry K.W."/>
            <person name="Cichocki N."/>
            <person name="Veneault-Fourrey C."/>
            <person name="LaButti K."/>
            <person name="Lindquist E.A."/>
            <person name="Lipzen A."/>
            <person name="Lundell T."/>
            <person name="Morin E."/>
            <person name="Murat C."/>
            <person name="Riley R."/>
            <person name="Ohm R."/>
            <person name="Sun H."/>
            <person name="Tunlid A."/>
            <person name="Henrissat B."/>
            <person name="Grigoriev I.V."/>
            <person name="Hibbett D.S."/>
            <person name="Martin F."/>
        </authorList>
    </citation>
    <scope>NUCLEOTIDE SEQUENCE [LARGE SCALE GENOMIC DNA]</scope>
    <source>
        <strain evidence="3">Marx 270</strain>
    </source>
</reference>